<keyword evidence="2" id="KW-1185">Reference proteome</keyword>
<evidence type="ECO:0000313" key="2">
    <source>
        <dbReference type="Proteomes" id="UP001172082"/>
    </source>
</evidence>
<name>A0ABT8KWS6_9BACT</name>
<reference evidence="1" key="1">
    <citation type="submission" date="2023-06" db="EMBL/GenBank/DDBJ databases">
        <title>Genomic of Parafulvivirga corallium.</title>
        <authorList>
            <person name="Wang G."/>
        </authorList>
    </citation>
    <scope>NUCLEOTIDE SEQUENCE</scope>
    <source>
        <strain evidence="1">BMA10</strain>
    </source>
</reference>
<sequence>MHYFKVGDAVRLKSGGPTMIVNKVTGDLVRCVWLSKNRESVICSQFLEFSKPTSEKKRLTVVKSK</sequence>
<organism evidence="1 2">
    <name type="scientific">Splendidivirga corallicola</name>
    <dbReference type="NCBI Taxonomy" id="3051826"/>
    <lineage>
        <taxon>Bacteria</taxon>
        <taxon>Pseudomonadati</taxon>
        <taxon>Bacteroidota</taxon>
        <taxon>Cytophagia</taxon>
        <taxon>Cytophagales</taxon>
        <taxon>Splendidivirgaceae</taxon>
        <taxon>Splendidivirga</taxon>
    </lineage>
</organism>
<dbReference type="RefSeq" id="WP_430304321.1">
    <property type="nucleotide sequence ID" value="NZ_JAUJEA010000015.1"/>
</dbReference>
<dbReference type="Pfam" id="PF09926">
    <property type="entry name" value="DUF2158"/>
    <property type="match status" value="1"/>
</dbReference>
<dbReference type="Proteomes" id="UP001172082">
    <property type="component" value="Unassembled WGS sequence"/>
</dbReference>
<accession>A0ABT8KWS6</accession>
<protein>
    <submittedName>
        <fullName evidence="1">DUF2158 domain-containing protein</fullName>
    </submittedName>
</protein>
<proteinExistence type="predicted"/>
<comment type="caution">
    <text evidence="1">The sequence shown here is derived from an EMBL/GenBank/DDBJ whole genome shotgun (WGS) entry which is preliminary data.</text>
</comment>
<dbReference type="EMBL" id="JAUJEA010000015">
    <property type="protein sequence ID" value="MDN5205225.1"/>
    <property type="molecule type" value="Genomic_DNA"/>
</dbReference>
<evidence type="ECO:0000313" key="1">
    <source>
        <dbReference type="EMBL" id="MDN5205225.1"/>
    </source>
</evidence>
<gene>
    <name evidence="1" type="ORF">QQ008_27830</name>
</gene>
<dbReference type="InterPro" id="IPR019226">
    <property type="entry name" value="DUF2158"/>
</dbReference>